<feature type="domain" description="SsuA/THI5-like" evidence="13">
    <location>
        <begin position="38"/>
        <end position="251"/>
    </location>
</feature>
<dbReference type="EMBL" id="JAPEVI010000003">
    <property type="protein sequence ID" value="MCX2722355.1"/>
    <property type="molecule type" value="Genomic_DNA"/>
</dbReference>
<evidence type="ECO:0000256" key="1">
    <source>
        <dbReference type="ARBA" id="ARBA00003469"/>
    </source>
</evidence>
<evidence type="ECO:0000256" key="7">
    <source>
        <dbReference type="ARBA" id="ARBA00022898"/>
    </source>
</evidence>
<evidence type="ECO:0000256" key="10">
    <source>
        <dbReference type="ARBA" id="ARBA00033171"/>
    </source>
</evidence>
<evidence type="ECO:0000256" key="6">
    <source>
        <dbReference type="ARBA" id="ARBA00022723"/>
    </source>
</evidence>
<proteinExistence type="inferred from homology"/>
<dbReference type="Proteomes" id="UP001300261">
    <property type="component" value="Unassembled WGS sequence"/>
</dbReference>
<accession>A0ABT3QZH0</accession>
<keyword evidence="6" id="KW-0479">Metal-binding</keyword>
<dbReference type="InterPro" id="IPR015168">
    <property type="entry name" value="SsuA/THI5"/>
</dbReference>
<feature type="signal peptide" evidence="12">
    <location>
        <begin position="1"/>
        <end position="21"/>
    </location>
</feature>
<gene>
    <name evidence="14" type="ORF">ON753_08045</name>
</gene>
<keyword evidence="9" id="KW-0408">Iron</keyword>
<protein>
    <recommendedName>
        <fullName evidence="10">Thiamine pyrimidine synthase</fullName>
    </recommendedName>
</protein>
<dbReference type="InterPro" id="IPR027939">
    <property type="entry name" value="NMT1/THI5"/>
</dbReference>
<evidence type="ECO:0000313" key="15">
    <source>
        <dbReference type="Proteomes" id="UP001300261"/>
    </source>
</evidence>
<sequence>MMKSTFTATVLALALSTSVEAADKVKFQLDWLPGGDKAPIYVCIERGFCEKAGLDVTIEPGRGSSEALTKLATGSSDIGISGIGALMAARANEGIEVTAVMSVFNKGPHAFFTLKGNKIDDFGDIDGKSVATSPFTSSNVYLPLVLQDNGISIDNLKLTKSDPGALGPMLVTGQVDAIIAWLTDLSRYERQAAAGGRELMIMPWSEAGLEMYATSLVASNRFLKERPDVARRFVGAFRKSVEYARENPADAAQAVADAVPELDAADAEASLSDALVLIFNEVTHAEGLGTLDPDRLAATWQRVAAAQGIEVEALDPESIVDRNFIEEN</sequence>
<keyword evidence="8" id="KW-0784">Thiamine biosynthesis</keyword>
<reference evidence="14 15" key="1">
    <citation type="journal article" date="2016" name="Int. J. Syst. Evol. Microbiol.">
        <title>Labrenzia salina sp. nov., isolated from the rhizosphere of the halophyte Arthrocnemum macrostachyum.</title>
        <authorList>
            <person name="Camacho M."/>
            <person name="Redondo-Gomez S."/>
            <person name="Rodriguez-Llorente I."/>
            <person name="Rohde M."/>
            <person name="Sproer C."/>
            <person name="Schumann P."/>
            <person name="Klenk H.P."/>
            <person name="Montero-Calasanz M.D.C."/>
        </authorList>
    </citation>
    <scope>NUCLEOTIDE SEQUENCE [LARGE SCALE GENOMIC DNA]</scope>
    <source>
        <strain evidence="14 15">DSM 29163</strain>
    </source>
</reference>
<comment type="caution">
    <text evidence="14">The sequence shown here is derived from an EMBL/GenBank/DDBJ whole genome shotgun (WGS) entry which is preliminary data.</text>
</comment>
<dbReference type="Gene3D" id="3.40.190.10">
    <property type="entry name" value="Periplasmic binding protein-like II"/>
    <property type="match status" value="2"/>
</dbReference>
<keyword evidence="5" id="KW-0808">Transferase</keyword>
<evidence type="ECO:0000259" key="13">
    <source>
        <dbReference type="Pfam" id="PF09084"/>
    </source>
</evidence>
<comment type="similarity">
    <text evidence="3">Belongs to the NMT1/THI5 family.</text>
</comment>
<comment type="catalytic activity">
    <reaction evidence="11">
        <text>N(6)-(pyridoxal phosphate)-L-lysyl-[4-amino-5-hydroxymethyl-2-methylpyrimidine phosphate synthase] + L-histidyl-[4-amino-5-hydroxymethyl-2-methylpyrimidine phosphate synthase] + 2 Fe(3+) + 4 H2O = L-lysyl-[4-amino-5-hydroxymethyl-2-methylpyrimidine phosphate synthase] + (2S)-2-amino-5-hydroxy-4-oxopentanoyl-[4-amino-5-hydroxymethyl-2-methylpyrimidine phosphate synthase] + 4-amino-2-methyl-5-(phosphooxymethyl)pyrimidine + 3-oxopropanoate + 2 Fe(2+) + 2 H(+)</text>
        <dbReference type="Rhea" id="RHEA:65756"/>
        <dbReference type="Rhea" id="RHEA-COMP:16892"/>
        <dbReference type="Rhea" id="RHEA-COMP:16893"/>
        <dbReference type="Rhea" id="RHEA-COMP:16894"/>
        <dbReference type="Rhea" id="RHEA-COMP:16895"/>
        <dbReference type="ChEBI" id="CHEBI:15377"/>
        <dbReference type="ChEBI" id="CHEBI:15378"/>
        <dbReference type="ChEBI" id="CHEBI:29033"/>
        <dbReference type="ChEBI" id="CHEBI:29034"/>
        <dbReference type="ChEBI" id="CHEBI:29969"/>
        <dbReference type="ChEBI" id="CHEBI:29979"/>
        <dbReference type="ChEBI" id="CHEBI:33190"/>
        <dbReference type="ChEBI" id="CHEBI:58354"/>
        <dbReference type="ChEBI" id="CHEBI:143915"/>
        <dbReference type="ChEBI" id="CHEBI:157692"/>
    </reaction>
    <physiologicalReaction direction="left-to-right" evidence="11">
        <dbReference type="Rhea" id="RHEA:65757"/>
    </physiologicalReaction>
</comment>
<comment type="function">
    <text evidence="1">Responsible for the formation of the pyrimidine heterocycle in the thiamine biosynthesis pathway. Catalyzes the formation of hydroxymethylpyrimidine phosphate (HMP-P) from histidine and pyridoxal phosphate (PLP). The protein uses PLP and the active site histidine to form HMP-P, generating an inactive enzyme. The enzyme can only undergo a single turnover, which suggests it is a suicide enzyme.</text>
</comment>
<organism evidence="14 15">
    <name type="scientific">Roseibium salinum</name>
    <dbReference type="NCBI Taxonomy" id="1604349"/>
    <lineage>
        <taxon>Bacteria</taxon>
        <taxon>Pseudomonadati</taxon>
        <taxon>Pseudomonadota</taxon>
        <taxon>Alphaproteobacteria</taxon>
        <taxon>Hyphomicrobiales</taxon>
        <taxon>Stappiaceae</taxon>
        <taxon>Roseibium</taxon>
    </lineage>
</organism>
<feature type="chain" id="PRO_5046389304" description="Thiamine pyrimidine synthase" evidence="12">
    <location>
        <begin position="22"/>
        <end position="328"/>
    </location>
</feature>
<evidence type="ECO:0000256" key="2">
    <source>
        <dbReference type="ARBA" id="ARBA00004948"/>
    </source>
</evidence>
<evidence type="ECO:0000256" key="3">
    <source>
        <dbReference type="ARBA" id="ARBA00009406"/>
    </source>
</evidence>
<keyword evidence="15" id="KW-1185">Reference proteome</keyword>
<evidence type="ECO:0000256" key="8">
    <source>
        <dbReference type="ARBA" id="ARBA00022977"/>
    </source>
</evidence>
<dbReference type="PANTHER" id="PTHR31528">
    <property type="entry name" value="4-AMINO-5-HYDROXYMETHYL-2-METHYLPYRIMIDINE PHOSPHATE SYNTHASE THI11-RELATED"/>
    <property type="match status" value="1"/>
</dbReference>
<dbReference type="PANTHER" id="PTHR31528:SF1">
    <property type="entry name" value="4-AMINO-5-HYDROXYMETHYL-2-METHYLPYRIMIDINE PHOSPHATE SYNTHASE THI11-RELATED"/>
    <property type="match status" value="1"/>
</dbReference>
<comment type="pathway">
    <text evidence="2">Cofactor biosynthesis; thiamine diphosphate biosynthesis.</text>
</comment>
<name>A0ABT3QZH0_9HYPH</name>
<dbReference type="SUPFAM" id="SSF53850">
    <property type="entry name" value="Periplasmic binding protein-like II"/>
    <property type="match status" value="1"/>
</dbReference>
<evidence type="ECO:0000256" key="11">
    <source>
        <dbReference type="ARBA" id="ARBA00048179"/>
    </source>
</evidence>
<evidence type="ECO:0000256" key="5">
    <source>
        <dbReference type="ARBA" id="ARBA00022679"/>
    </source>
</evidence>
<keyword evidence="12" id="KW-0732">Signal</keyword>
<evidence type="ECO:0000313" key="14">
    <source>
        <dbReference type="EMBL" id="MCX2722355.1"/>
    </source>
</evidence>
<evidence type="ECO:0000256" key="4">
    <source>
        <dbReference type="ARBA" id="ARBA00011738"/>
    </source>
</evidence>
<evidence type="ECO:0000256" key="9">
    <source>
        <dbReference type="ARBA" id="ARBA00023004"/>
    </source>
</evidence>
<keyword evidence="7" id="KW-0663">Pyridoxal phosphate</keyword>
<comment type="subunit">
    <text evidence="4">Homodimer.</text>
</comment>
<evidence type="ECO:0000256" key="12">
    <source>
        <dbReference type="SAM" id="SignalP"/>
    </source>
</evidence>
<dbReference type="Pfam" id="PF09084">
    <property type="entry name" value="NMT1"/>
    <property type="match status" value="1"/>
</dbReference>